<keyword evidence="1" id="KW-0472">Membrane</keyword>
<comment type="caution">
    <text evidence="2">The sequence shown here is derived from an EMBL/GenBank/DDBJ whole genome shotgun (WGS) entry which is preliminary data.</text>
</comment>
<keyword evidence="3" id="KW-1185">Reference proteome</keyword>
<proteinExistence type="predicted"/>
<name>A0AAN9QTE6_PHACN</name>
<feature type="transmembrane region" description="Helical" evidence="1">
    <location>
        <begin position="16"/>
        <end position="36"/>
    </location>
</feature>
<keyword evidence="1" id="KW-1133">Transmembrane helix</keyword>
<organism evidence="2 3">
    <name type="scientific">Phaseolus coccineus</name>
    <name type="common">Scarlet runner bean</name>
    <name type="synonym">Phaseolus multiflorus</name>
    <dbReference type="NCBI Taxonomy" id="3886"/>
    <lineage>
        <taxon>Eukaryota</taxon>
        <taxon>Viridiplantae</taxon>
        <taxon>Streptophyta</taxon>
        <taxon>Embryophyta</taxon>
        <taxon>Tracheophyta</taxon>
        <taxon>Spermatophyta</taxon>
        <taxon>Magnoliopsida</taxon>
        <taxon>eudicotyledons</taxon>
        <taxon>Gunneridae</taxon>
        <taxon>Pentapetalae</taxon>
        <taxon>rosids</taxon>
        <taxon>fabids</taxon>
        <taxon>Fabales</taxon>
        <taxon>Fabaceae</taxon>
        <taxon>Papilionoideae</taxon>
        <taxon>50 kb inversion clade</taxon>
        <taxon>NPAAA clade</taxon>
        <taxon>indigoferoid/millettioid clade</taxon>
        <taxon>Phaseoleae</taxon>
        <taxon>Phaseolus</taxon>
    </lineage>
</organism>
<reference evidence="2 3" key="1">
    <citation type="submission" date="2024-01" db="EMBL/GenBank/DDBJ databases">
        <title>The genomes of 5 underutilized Papilionoideae crops provide insights into root nodulation and disease resistanc.</title>
        <authorList>
            <person name="Jiang F."/>
        </authorList>
    </citation>
    <scope>NUCLEOTIDE SEQUENCE [LARGE SCALE GENOMIC DNA]</scope>
    <source>
        <strain evidence="2">JINMINGXINNONG_FW02</strain>
        <tissue evidence="2">Leaves</tissue>
    </source>
</reference>
<keyword evidence="1" id="KW-0812">Transmembrane</keyword>
<evidence type="ECO:0000256" key="1">
    <source>
        <dbReference type="SAM" id="Phobius"/>
    </source>
</evidence>
<dbReference type="Proteomes" id="UP001374584">
    <property type="component" value="Unassembled WGS sequence"/>
</dbReference>
<evidence type="ECO:0000313" key="3">
    <source>
        <dbReference type="Proteomes" id="UP001374584"/>
    </source>
</evidence>
<accession>A0AAN9QTE6</accession>
<feature type="transmembrane region" description="Helical" evidence="1">
    <location>
        <begin position="66"/>
        <end position="85"/>
    </location>
</feature>
<feature type="transmembrane region" description="Helical" evidence="1">
    <location>
        <begin position="41"/>
        <end position="60"/>
    </location>
</feature>
<dbReference type="EMBL" id="JAYMYR010000009">
    <property type="protein sequence ID" value="KAK7342528.1"/>
    <property type="molecule type" value="Genomic_DNA"/>
</dbReference>
<gene>
    <name evidence="2" type="ORF">VNO80_25483</name>
</gene>
<protein>
    <submittedName>
        <fullName evidence="2">Uncharacterized protein</fullName>
    </submittedName>
</protein>
<sequence length="105" mass="12146">MEWEEDEELVNQQKTLMVVSFMVFLYSLVMMLMSLLFSHHLISIFFILVFGIGCAMSLTLMAAISPALACVGFTIWFSFFAVVCYHNRSRSRDLRNARELRNVIP</sequence>
<dbReference type="AlphaFoldDB" id="A0AAN9QTE6"/>
<evidence type="ECO:0000313" key="2">
    <source>
        <dbReference type="EMBL" id="KAK7342528.1"/>
    </source>
</evidence>